<dbReference type="InterPro" id="IPR021828">
    <property type="entry name" value="GlgE_dom_N/S"/>
</dbReference>
<proteinExistence type="predicted"/>
<dbReference type="Gene3D" id="3.20.20.80">
    <property type="entry name" value="Glycosidases"/>
    <property type="match status" value="1"/>
</dbReference>
<dbReference type="RefSeq" id="WP_073304064.1">
    <property type="nucleotide sequence ID" value="NZ_FRAW01000012.1"/>
</dbReference>
<dbReference type="AlphaFoldDB" id="A0A1M6U5L4"/>
<keyword evidence="6" id="KW-1185">Reference proteome</keyword>
<dbReference type="Gene3D" id="2.60.40.1180">
    <property type="entry name" value="Golgi alpha-mannosidase II"/>
    <property type="match status" value="1"/>
</dbReference>
<dbReference type="Gene3D" id="2.60.40.10">
    <property type="entry name" value="Immunoglobulins"/>
    <property type="match status" value="1"/>
</dbReference>
<accession>A0A1M6U5L4</accession>
<organism evidence="5 6">
    <name type="scientific">Fibrobacter intestinalis</name>
    <dbReference type="NCBI Taxonomy" id="28122"/>
    <lineage>
        <taxon>Bacteria</taxon>
        <taxon>Pseudomonadati</taxon>
        <taxon>Fibrobacterota</taxon>
        <taxon>Fibrobacteria</taxon>
        <taxon>Fibrobacterales</taxon>
        <taxon>Fibrobacteraceae</taxon>
        <taxon>Fibrobacter</taxon>
    </lineage>
</organism>
<dbReference type="InterPro" id="IPR049171">
    <property type="entry name" value="GLGE_C"/>
</dbReference>
<dbReference type="PANTHER" id="PTHR47786">
    <property type="entry name" value="ALPHA-1,4-GLUCAN:MALTOSE-1-PHOSPHATE MALTOSYLTRANSFERASE"/>
    <property type="match status" value="1"/>
</dbReference>
<feature type="domain" description="Glycosyl hydrolase family 13 catalytic" evidence="4">
    <location>
        <begin position="125"/>
        <end position="469"/>
    </location>
</feature>
<name>A0A1M6U5L4_9BACT</name>
<dbReference type="GO" id="GO:0004553">
    <property type="term" value="F:hydrolase activity, hydrolyzing O-glycosyl compounds"/>
    <property type="evidence" value="ECO:0007669"/>
    <property type="project" value="InterPro"/>
</dbReference>
<dbReference type="EMBL" id="FRAW01000012">
    <property type="protein sequence ID" value="SHK64464.1"/>
    <property type="molecule type" value="Genomic_DNA"/>
</dbReference>
<dbReference type="SMART" id="SM00642">
    <property type="entry name" value="Aamy"/>
    <property type="match status" value="1"/>
</dbReference>
<protein>
    <recommendedName>
        <fullName evidence="2">starch synthase (maltosyl-transferring)</fullName>
        <ecNumber evidence="2">2.4.99.16</ecNumber>
    </recommendedName>
</protein>
<reference evidence="6" key="1">
    <citation type="submission" date="2016-11" db="EMBL/GenBank/DDBJ databases">
        <authorList>
            <person name="Varghese N."/>
            <person name="Submissions S."/>
        </authorList>
    </citation>
    <scope>NUCLEOTIDE SEQUENCE [LARGE SCALE GENOMIC DNA]</scope>
    <source>
        <strain evidence="6">UWOS</strain>
    </source>
</reference>
<dbReference type="InterPro" id="IPR006047">
    <property type="entry name" value="GH13_cat_dom"/>
</dbReference>
<gene>
    <name evidence="5" type="ORF">SAMN05720469_11258</name>
</gene>
<dbReference type="PANTHER" id="PTHR47786:SF2">
    <property type="entry name" value="GLYCOSYL HYDROLASE FAMILY 13 CATALYTIC DOMAIN-CONTAINING PROTEIN"/>
    <property type="match status" value="1"/>
</dbReference>
<comment type="subunit">
    <text evidence="1">Homodimer.</text>
</comment>
<dbReference type="Pfam" id="PF00128">
    <property type="entry name" value="Alpha-amylase"/>
    <property type="match status" value="1"/>
</dbReference>
<dbReference type="Pfam" id="PF21702">
    <property type="entry name" value="GLGE_C"/>
    <property type="match status" value="1"/>
</dbReference>
<dbReference type="InterPro" id="IPR013783">
    <property type="entry name" value="Ig-like_fold"/>
</dbReference>
<dbReference type="EC" id="2.4.99.16" evidence="2"/>
<sequence length="577" mass="67284">MAAIPEKKDNLVIENIQPSIDAGRFAIKREPGDTVQITADIFRHSHEKYDAAIYYKLRNERRWRKAPMHFVDNDMWAGEFVVNSIGYYDYKIVAWTIDPEDTPTESALFELRVDPVYARAGTWYEMWPKSQGKSDTKSATFKDCEAQLDYIRDLGFDTVYLVPIHPIGVTNRKGANNALHAKTDKKGKPLEPGCPYAVGNKFGGHFDVDPELGTMKDFEHFAKTARSKGLRLALDIALNCSPDHPYAKKHPEWFYHEPDGSIKFAENPPKKYEDIYPFDYYNKNYKALWKEIRDIILFWADKGIEIFRIDNPHTKPFPFWEWLIREIKEQRPELVFLAEAFTRPKMMHRLAKSGFDMSYTYFAWREQRWEFEQYFKELTQSNAKEYMRGILFPTTPDIFPKYLANQGPAQFKQRYFLAGTLSSLTGLYNGYELCENIPSPVKEELWDSEKYQYKVHNWNAPVNIKDFVRRVNEARQNHPALQEYDNLDFHSADNSNLMVYSKKKDNDVILCVANMDMHNAQEGTISLDMSKLGLAEDAFFFIKDLITGESYVWHGAHNFVRLDPNKAPGHLLVVKKL</sequence>
<evidence type="ECO:0000313" key="6">
    <source>
        <dbReference type="Proteomes" id="UP000184275"/>
    </source>
</evidence>
<evidence type="ECO:0000256" key="1">
    <source>
        <dbReference type="ARBA" id="ARBA00011738"/>
    </source>
</evidence>
<evidence type="ECO:0000313" key="5">
    <source>
        <dbReference type="EMBL" id="SHK64464.1"/>
    </source>
</evidence>
<dbReference type="Proteomes" id="UP000184275">
    <property type="component" value="Unassembled WGS sequence"/>
</dbReference>
<dbReference type="SUPFAM" id="SSF51011">
    <property type="entry name" value="Glycosyl hydrolase domain"/>
    <property type="match status" value="1"/>
</dbReference>
<comment type="catalytic activity">
    <reaction evidence="3">
        <text>alpha-maltose 1-phosphate + [(1-&gt;4)-alpha-D-glucosyl](n) = [(1-&gt;4)-alpha-D-glucosyl](n+2) + phosphate</text>
        <dbReference type="Rhea" id="RHEA:42692"/>
        <dbReference type="Rhea" id="RHEA-COMP:9584"/>
        <dbReference type="Rhea" id="RHEA-COMP:10183"/>
        <dbReference type="ChEBI" id="CHEBI:15444"/>
        <dbReference type="ChEBI" id="CHEBI:43474"/>
        <dbReference type="ChEBI" id="CHEBI:63576"/>
        <dbReference type="EC" id="2.4.99.16"/>
    </reaction>
</comment>
<evidence type="ECO:0000259" key="4">
    <source>
        <dbReference type="SMART" id="SM00642"/>
    </source>
</evidence>
<evidence type="ECO:0000256" key="3">
    <source>
        <dbReference type="ARBA" id="ARBA00048735"/>
    </source>
</evidence>
<dbReference type="GO" id="GO:0016740">
    <property type="term" value="F:transferase activity"/>
    <property type="evidence" value="ECO:0007669"/>
    <property type="project" value="UniProtKB-KW"/>
</dbReference>
<keyword evidence="5" id="KW-0808">Transferase</keyword>
<dbReference type="CDD" id="cd11344">
    <property type="entry name" value="AmyAc_GlgE_like"/>
    <property type="match status" value="1"/>
</dbReference>
<dbReference type="InterPro" id="IPR013780">
    <property type="entry name" value="Glyco_hydro_b"/>
</dbReference>
<evidence type="ECO:0000256" key="2">
    <source>
        <dbReference type="ARBA" id="ARBA00012603"/>
    </source>
</evidence>
<dbReference type="GO" id="GO:0005975">
    <property type="term" value="P:carbohydrate metabolic process"/>
    <property type="evidence" value="ECO:0007669"/>
    <property type="project" value="InterPro"/>
</dbReference>
<dbReference type="SUPFAM" id="SSF51445">
    <property type="entry name" value="(Trans)glycosidases"/>
    <property type="match status" value="1"/>
</dbReference>
<dbReference type="Pfam" id="PF11896">
    <property type="entry name" value="GlgE_dom_N_S"/>
    <property type="match status" value="1"/>
</dbReference>
<dbReference type="InterPro" id="IPR017853">
    <property type="entry name" value="GH"/>
</dbReference>